<feature type="domain" description="Helicase ATP-binding" evidence="8">
    <location>
        <begin position="32"/>
        <end position="207"/>
    </location>
</feature>
<dbReference type="CDD" id="cd18787">
    <property type="entry name" value="SF2_C_DEAD"/>
    <property type="match status" value="1"/>
</dbReference>
<dbReference type="PROSITE" id="PS51195">
    <property type="entry name" value="Q_MOTIF"/>
    <property type="match status" value="1"/>
</dbReference>
<keyword evidence="1 7" id="KW-0547">Nucleotide-binding</keyword>
<evidence type="ECO:0000259" key="9">
    <source>
        <dbReference type="PROSITE" id="PS51194"/>
    </source>
</evidence>
<dbReference type="CDD" id="cd00268">
    <property type="entry name" value="DEADc"/>
    <property type="match status" value="1"/>
</dbReference>
<dbReference type="GO" id="GO:0016787">
    <property type="term" value="F:hydrolase activity"/>
    <property type="evidence" value="ECO:0007669"/>
    <property type="project" value="UniProtKB-KW"/>
</dbReference>
<dbReference type="EMBL" id="FNVR01000032">
    <property type="protein sequence ID" value="SEG40196.1"/>
    <property type="molecule type" value="Genomic_DNA"/>
</dbReference>
<dbReference type="GO" id="GO:0005829">
    <property type="term" value="C:cytosol"/>
    <property type="evidence" value="ECO:0007669"/>
    <property type="project" value="TreeGrafter"/>
</dbReference>
<dbReference type="InterPro" id="IPR027417">
    <property type="entry name" value="P-loop_NTPase"/>
</dbReference>
<dbReference type="AlphaFoldDB" id="A0A1H5ZXK9"/>
<dbReference type="Pfam" id="PF00271">
    <property type="entry name" value="Helicase_C"/>
    <property type="match status" value="1"/>
</dbReference>
<dbReference type="SMART" id="SM00487">
    <property type="entry name" value="DEXDc"/>
    <property type="match status" value="1"/>
</dbReference>
<dbReference type="GO" id="GO:0005524">
    <property type="term" value="F:ATP binding"/>
    <property type="evidence" value="ECO:0007669"/>
    <property type="project" value="UniProtKB-KW"/>
</dbReference>
<dbReference type="PROSITE" id="PS00039">
    <property type="entry name" value="DEAD_ATP_HELICASE"/>
    <property type="match status" value="1"/>
</dbReference>
<evidence type="ECO:0000256" key="1">
    <source>
        <dbReference type="ARBA" id="ARBA00022741"/>
    </source>
</evidence>
<evidence type="ECO:0000256" key="3">
    <source>
        <dbReference type="ARBA" id="ARBA00022806"/>
    </source>
</evidence>
<feature type="domain" description="Helicase C-terminal" evidence="9">
    <location>
        <begin position="234"/>
        <end position="383"/>
    </location>
</feature>
<dbReference type="RefSeq" id="WP_103926328.1">
    <property type="nucleotide sequence ID" value="NZ_FNVR01000032.1"/>
</dbReference>
<evidence type="ECO:0000256" key="2">
    <source>
        <dbReference type="ARBA" id="ARBA00022801"/>
    </source>
</evidence>
<dbReference type="STRING" id="1120964.GCA_001313265_06046"/>
<dbReference type="GO" id="GO:0003676">
    <property type="term" value="F:nucleic acid binding"/>
    <property type="evidence" value="ECO:0007669"/>
    <property type="project" value="InterPro"/>
</dbReference>
<gene>
    <name evidence="11" type="ORF">SAMN03080598_03755</name>
</gene>
<dbReference type="PROSITE" id="PS51194">
    <property type="entry name" value="HELICASE_CTER"/>
    <property type="match status" value="1"/>
</dbReference>
<name>A0A1H5ZXK9_9BACT</name>
<dbReference type="InterPro" id="IPR001650">
    <property type="entry name" value="Helicase_C-like"/>
</dbReference>
<dbReference type="OrthoDB" id="9785240at2"/>
<feature type="short sequence motif" description="Q motif" evidence="6">
    <location>
        <begin position="1"/>
        <end position="29"/>
    </location>
</feature>
<keyword evidence="4 7" id="KW-0067">ATP-binding</keyword>
<keyword evidence="3 7" id="KW-0347">Helicase</keyword>
<dbReference type="InterPro" id="IPR000629">
    <property type="entry name" value="RNA-helicase_DEAD-box_CS"/>
</dbReference>
<keyword evidence="2 7" id="KW-0378">Hydrolase</keyword>
<dbReference type="GO" id="GO:0003724">
    <property type="term" value="F:RNA helicase activity"/>
    <property type="evidence" value="ECO:0007669"/>
    <property type="project" value="InterPro"/>
</dbReference>
<dbReference type="Gene3D" id="3.40.50.300">
    <property type="entry name" value="P-loop containing nucleotide triphosphate hydrolases"/>
    <property type="match status" value="2"/>
</dbReference>
<dbReference type="Pfam" id="PF00270">
    <property type="entry name" value="DEAD"/>
    <property type="match status" value="1"/>
</dbReference>
<feature type="domain" description="DEAD-box RNA helicase Q" evidence="10">
    <location>
        <begin position="1"/>
        <end position="29"/>
    </location>
</feature>
<dbReference type="SUPFAM" id="SSF52540">
    <property type="entry name" value="P-loop containing nucleoside triphosphate hydrolases"/>
    <property type="match status" value="1"/>
</dbReference>
<dbReference type="PANTHER" id="PTHR47959:SF13">
    <property type="entry name" value="ATP-DEPENDENT RNA HELICASE RHLE"/>
    <property type="match status" value="1"/>
</dbReference>
<sequence>MNFSDLGLSTDLLKAVQRANYESPYPIQIEAIPAILDQKDLLGLAPTGSGKTAAYILPILQRLLSKKAPEDRFIPVLVIVPTRELAVQVAEVTENFSRFLPRKIKSMAVFGGVSINPQMMKLHGVEILIATPGRLIDLLGRNALGISRIHTLVLDEADKVLNMGFREEVEHILELLPARRQNVLFSATTDNEVDILIQKLLRDPVRIQVEEANFTPDLIDQRAYRVSPENKGPFLRQLINSGDLSQILVFTSSIRTADNVATKLTKNGIAAVAFHGDKSQGARTEALARFKSGKTRVLVATDLAARGIDIQYLPLVVNYELPRSPKDYIHRIGRTGRAGSAGEAISLITPEEMHHFKVIQKKMGKWVTLLNSEDFGKSKEESDS</sequence>
<organism evidence="11 12">
    <name type="scientific">Algoriphagus boritolerans DSM 17298 = JCM 18970</name>
    <dbReference type="NCBI Taxonomy" id="1120964"/>
    <lineage>
        <taxon>Bacteria</taxon>
        <taxon>Pseudomonadati</taxon>
        <taxon>Bacteroidota</taxon>
        <taxon>Cytophagia</taxon>
        <taxon>Cytophagales</taxon>
        <taxon>Cyclobacteriaceae</taxon>
        <taxon>Algoriphagus</taxon>
    </lineage>
</organism>
<dbReference type="InterPro" id="IPR044742">
    <property type="entry name" value="DEAD/DEAH_RhlB"/>
</dbReference>
<dbReference type="PROSITE" id="PS51192">
    <property type="entry name" value="HELICASE_ATP_BIND_1"/>
    <property type="match status" value="1"/>
</dbReference>
<evidence type="ECO:0000313" key="12">
    <source>
        <dbReference type="Proteomes" id="UP000236736"/>
    </source>
</evidence>
<dbReference type="InterPro" id="IPR011545">
    <property type="entry name" value="DEAD/DEAH_box_helicase_dom"/>
</dbReference>
<reference evidence="12" key="1">
    <citation type="submission" date="2016-10" db="EMBL/GenBank/DDBJ databases">
        <authorList>
            <person name="Varghese N."/>
            <person name="Submissions S."/>
        </authorList>
    </citation>
    <scope>NUCLEOTIDE SEQUENCE [LARGE SCALE GENOMIC DNA]</scope>
    <source>
        <strain evidence="12">DSM 17298</strain>
    </source>
</reference>
<keyword evidence="12" id="KW-1185">Reference proteome</keyword>
<proteinExistence type="inferred from homology"/>
<evidence type="ECO:0000313" key="11">
    <source>
        <dbReference type="EMBL" id="SEG40196.1"/>
    </source>
</evidence>
<evidence type="ECO:0000259" key="10">
    <source>
        <dbReference type="PROSITE" id="PS51195"/>
    </source>
</evidence>
<dbReference type="Proteomes" id="UP000236736">
    <property type="component" value="Unassembled WGS sequence"/>
</dbReference>
<evidence type="ECO:0000256" key="6">
    <source>
        <dbReference type="PROSITE-ProRule" id="PRU00552"/>
    </source>
</evidence>
<evidence type="ECO:0000256" key="4">
    <source>
        <dbReference type="ARBA" id="ARBA00022840"/>
    </source>
</evidence>
<dbReference type="PANTHER" id="PTHR47959">
    <property type="entry name" value="ATP-DEPENDENT RNA HELICASE RHLE-RELATED"/>
    <property type="match status" value="1"/>
</dbReference>
<evidence type="ECO:0000256" key="5">
    <source>
        <dbReference type="ARBA" id="ARBA00038437"/>
    </source>
</evidence>
<dbReference type="InterPro" id="IPR014001">
    <property type="entry name" value="Helicase_ATP-bd"/>
</dbReference>
<comment type="similarity">
    <text evidence="5 7">Belongs to the DEAD box helicase family.</text>
</comment>
<dbReference type="SMART" id="SM00490">
    <property type="entry name" value="HELICc"/>
    <property type="match status" value="1"/>
</dbReference>
<evidence type="ECO:0000259" key="8">
    <source>
        <dbReference type="PROSITE" id="PS51192"/>
    </source>
</evidence>
<dbReference type="InterPro" id="IPR014014">
    <property type="entry name" value="RNA_helicase_DEAD_Q_motif"/>
</dbReference>
<evidence type="ECO:0000256" key="7">
    <source>
        <dbReference type="RuleBase" id="RU000492"/>
    </source>
</evidence>
<dbReference type="InterPro" id="IPR050079">
    <property type="entry name" value="DEAD_box_RNA_helicase"/>
</dbReference>
<accession>A0A1H5ZXK9</accession>
<protein>
    <submittedName>
        <fullName evidence="11">ATP-dependent RNA helicase RhlE</fullName>
    </submittedName>
</protein>